<feature type="domain" description="O-methyltransferase C-terminal" evidence="12">
    <location>
        <begin position="118"/>
        <end position="327"/>
    </location>
</feature>
<evidence type="ECO:0000256" key="8">
    <source>
        <dbReference type="ARBA" id="ARBA00040730"/>
    </source>
</evidence>
<feature type="non-terminal residue" evidence="14">
    <location>
        <position position="346"/>
    </location>
</feature>
<dbReference type="InterPro" id="IPR016461">
    <property type="entry name" value="COMT-like"/>
</dbReference>
<sequence>LEMQQALTLSPDLLPLTDTFLYLQVLFTACELGVFDLLLESGEPLSSDAIAAHLGTSPSGTERLLDACVGLKLLAVEVTREGACYRNTEISNLYLTKSSPKSQYHIMMYYSNTVYLCWHYLTDAVREGRNQYERAFGNSSKDPFGAMYRSEEEMLKFMAGQNSIWSICGRDVLAAFDLSPFRHIYDLGGGGGALAQACVSVYPNSTVAIYDLPKVVQVAKEWFVPSEERQITFHEGDFFKDSIPEADLYILSKILHDWDDDKCKQLLAKVHKACKPGGGVLLVESLLNEDKSGPLETQLYSLNMLVQTEGKERTPAEYSNLLQAAGFTEIQVKRTGKLYDAILGRK</sequence>
<feature type="active site" description="Proton acceptor" evidence="11">
    <location>
        <position position="256"/>
    </location>
</feature>
<evidence type="ECO:0000256" key="11">
    <source>
        <dbReference type="PIRSR" id="PIRSR005739-1"/>
    </source>
</evidence>
<comment type="function">
    <text evidence="5">Catalyzes the transfer of a methyl group onto N-acetylserotonin, producing melatonin (N-acetyl-5-methoxytryptamine).</text>
</comment>
<dbReference type="EC" id="2.1.1.4" evidence="7"/>
<feature type="domain" description="O-methyltransferase dimerisation" evidence="13">
    <location>
        <begin position="16"/>
        <end position="96"/>
    </location>
</feature>
<comment type="caution">
    <text evidence="14">The sequence shown here is derived from an EMBL/GenBank/DDBJ whole genome shotgun (WGS) entry which is preliminary data.</text>
</comment>
<dbReference type="GO" id="GO:0046983">
    <property type="term" value="F:protein dimerization activity"/>
    <property type="evidence" value="ECO:0007669"/>
    <property type="project" value="InterPro"/>
</dbReference>
<dbReference type="Gene3D" id="3.40.50.150">
    <property type="entry name" value="Vaccinia Virus protein VP39"/>
    <property type="match status" value="1"/>
</dbReference>
<accession>A0A7K8NYX3</accession>
<evidence type="ECO:0000256" key="10">
    <source>
        <dbReference type="ARBA" id="ARBA00043260"/>
    </source>
</evidence>
<dbReference type="SUPFAM" id="SSF53335">
    <property type="entry name" value="S-adenosyl-L-methionine-dependent methyltransferases"/>
    <property type="match status" value="1"/>
</dbReference>
<dbReference type="Pfam" id="PF08100">
    <property type="entry name" value="Dimerisation"/>
    <property type="match status" value="1"/>
</dbReference>
<dbReference type="InterPro" id="IPR036390">
    <property type="entry name" value="WH_DNA-bd_sf"/>
</dbReference>
<dbReference type="PANTHER" id="PTHR43712">
    <property type="entry name" value="PUTATIVE (AFU_ORTHOLOGUE AFUA_4G14580)-RELATED"/>
    <property type="match status" value="1"/>
</dbReference>
<dbReference type="EMBL" id="VWPT01000801">
    <property type="protein sequence ID" value="NXE58103.1"/>
    <property type="molecule type" value="Genomic_DNA"/>
</dbReference>
<reference evidence="14 15" key="1">
    <citation type="submission" date="2019-09" db="EMBL/GenBank/DDBJ databases">
        <title>Bird 10,000 Genomes (B10K) Project - Family phase.</title>
        <authorList>
            <person name="Zhang G."/>
        </authorList>
    </citation>
    <scope>NUCLEOTIDE SEQUENCE [LARGE SCALE GENOMIC DNA]</scope>
    <source>
        <strain evidence="14">B10K-LSUMZ-50683</strain>
        <tissue evidence="14">Muscle</tissue>
    </source>
</reference>
<evidence type="ECO:0000313" key="15">
    <source>
        <dbReference type="Proteomes" id="UP000524187"/>
    </source>
</evidence>
<evidence type="ECO:0000313" key="14">
    <source>
        <dbReference type="EMBL" id="NXE58103.1"/>
    </source>
</evidence>
<dbReference type="Proteomes" id="UP000524187">
    <property type="component" value="Unassembled WGS sequence"/>
</dbReference>
<evidence type="ECO:0000256" key="3">
    <source>
        <dbReference type="ARBA" id="ARBA00022679"/>
    </source>
</evidence>
<dbReference type="Gene3D" id="1.10.10.10">
    <property type="entry name" value="Winged helix-like DNA-binding domain superfamily/Winged helix DNA-binding domain"/>
    <property type="match status" value="1"/>
</dbReference>
<dbReference type="FunFam" id="1.10.10.10:FF:000358">
    <property type="entry name" value="Acetylserotonin O-methyltransferase"/>
    <property type="match status" value="1"/>
</dbReference>
<dbReference type="GO" id="GO:0030187">
    <property type="term" value="P:melatonin biosynthetic process"/>
    <property type="evidence" value="ECO:0007669"/>
    <property type="project" value="UniProtKB-KW"/>
</dbReference>
<dbReference type="AlphaFoldDB" id="A0A7K8NYX3"/>
<comment type="subunit">
    <text evidence="1">Homodimer.</text>
</comment>
<dbReference type="GO" id="GO:0032259">
    <property type="term" value="P:methylation"/>
    <property type="evidence" value="ECO:0007669"/>
    <property type="project" value="UniProtKB-KW"/>
</dbReference>
<feature type="non-terminal residue" evidence="14">
    <location>
        <position position="1"/>
    </location>
</feature>
<dbReference type="GO" id="GO:0017096">
    <property type="term" value="F:acetylserotonin O-methyltransferase activity"/>
    <property type="evidence" value="ECO:0007669"/>
    <property type="project" value="UniProtKB-EC"/>
</dbReference>
<evidence type="ECO:0000259" key="13">
    <source>
        <dbReference type="Pfam" id="PF08100"/>
    </source>
</evidence>
<evidence type="ECO:0000256" key="2">
    <source>
        <dbReference type="ARBA" id="ARBA00022603"/>
    </source>
</evidence>
<evidence type="ECO:0000256" key="9">
    <source>
        <dbReference type="ARBA" id="ARBA00043054"/>
    </source>
</evidence>
<dbReference type="InterPro" id="IPR029063">
    <property type="entry name" value="SAM-dependent_MTases_sf"/>
</dbReference>
<evidence type="ECO:0000256" key="1">
    <source>
        <dbReference type="ARBA" id="ARBA00011738"/>
    </source>
</evidence>
<dbReference type="InterPro" id="IPR012967">
    <property type="entry name" value="COMT_dimerisation"/>
</dbReference>
<dbReference type="PROSITE" id="PS51683">
    <property type="entry name" value="SAM_OMT_II"/>
    <property type="match status" value="1"/>
</dbReference>
<dbReference type="InterPro" id="IPR036388">
    <property type="entry name" value="WH-like_DNA-bd_sf"/>
</dbReference>
<evidence type="ECO:0000259" key="12">
    <source>
        <dbReference type="Pfam" id="PF00891"/>
    </source>
</evidence>
<dbReference type="SUPFAM" id="SSF46785">
    <property type="entry name" value="Winged helix' DNA-binding domain"/>
    <property type="match status" value="1"/>
</dbReference>
<evidence type="ECO:0000256" key="4">
    <source>
        <dbReference type="ARBA" id="ARBA00022691"/>
    </source>
</evidence>
<evidence type="ECO:0000256" key="5">
    <source>
        <dbReference type="ARBA" id="ARBA00037645"/>
    </source>
</evidence>
<proteinExistence type="predicted"/>
<keyword evidence="10" id="KW-0471">Melatonin biosynthesis</keyword>
<gene>
    <name evidence="14" type="primary">Asmt_1</name>
    <name evidence="14" type="ORF">CASCAS_R14403</name>
</gene>
<organism evidence="14 15">
    <name type="scientific">Casuarius casuarius</name>
    <name type="common">Southern cassowary</name>
    <name type="synonym">Struthio casuarius</name>
    <dbReference type="NCBI Taxonomy" id="8787"/>
    <lineage>
        <taxon>Eukaryota</taxon>
        <taxon>Metazoa</taxon>
        <taxon>Chordata</taxon>
        <taxon>Craniata</taxon>
        <taxon>Vertebrata</taxon>
        <taxon>Euteleostomi</taxon>
        <taxon>Archelosauria</taxon>
        <taxon>Archosauria</taxon>
        <taxon>Dinosauria</taxon>
        <taxon>Saurischia</taxon>
        <taxon>Theropoda</taxon>
        <taxon>Coelurosauria</taxon>
        <taxon>Aves</taxon>
        <taxon>Palaeognathae</taxon>
        <taxon>Casuariiformes</taxon>
        <taxon>Casuariidae</taxon>
        <taxon>Casuarius</taxon>
    </lineage>
</organism>
<dbReference type="Pfam" id="PF00891">
    <property type="entry name" value="Methyltransf_2"/>
    <property type="match status" value="1"/>
</dbReference>
<keyword evidence="15" id="KW-1185">Reference proteome</keyword>
<keyword evidence="4" id="KW-0949">S-adenosyl-L-methionine</keyword>
<keyword evidence="2 14" id="KW-0489">Methyltransferase</keyword>
<keyword evidence="3 14" id="KW-0808">Transferase</keyword>
<evidence type="ECO:0000256" key="7">
    <source>
        <dbReference type="ARBA" id="ARBA00039116"/>
    </source>
</evidence>
<name>A0A7K8NYX3_CASCA</name>
<protein>
    <recommendedName>
        <fullName evidence="8">Acetylserotonin O-methyltransferase</fullName>
        <ecNumber evidence="7">2.1.1.4</ecNumber>
    </recommendedName>
    <alternativeName>
        <fullName evidence="9">Hydroxyindole O-methyltransferase</fullName>
    </alternativeName>
</protein>
<comment type="pathway">
    <text evidence="6">Aromatic compound metabolism; melatonin biosynthesis; melatonin from serotonin: step 1/2.</text>
</comment>
<dbReference type="PANTHER" id="PTHR43712:SF2">
    <property type="entry name" value="O-METHYLTRANSFERASE CICE"/>
    <property type="match status" value="1"/>
</dbReference>
<evidence type="ECO:0000256" key="6">
    <source>
        <dbReference type="ARBA" id="ARBA00037926"/>
    </source>
</evidence>
<dbReference type="PIRSF" id="PIRSF005739">
    <property type="entry name" value="O-mtase"/>
    <property type="match status" value="1"/>
</dbReference>
<dbReference type="FunFam" id="3.40.50.150:FF:000146">
    <property type="entry name" value="Acetylserotonin O-methyltransferase"/>
    <property type="match status" value="1"/>
</dbReference>
<dbReference type="InterPro" id="IPR001077">
    <property type="entry name" value="COMT_C"/>
</dbReference>